<feature type="signal peptide" evidence="4">
    <location>
        <begin position="1"/>
        <end position="16"/>
    </location>
</feature>
<feature type="chain" id="PRO_5047129404" evidence="4">
    <location>
        <begin position="17"/>
        <end position="533"/>
    </location>
</feature>
<protein>
    <submittedName>
        <fullName evidence="6">Carboxylesterase hlo</fullName>
    </submittedName>
</protein>
<keyword evidence="7" id="KW-1185">Reference proteome</keyword>
<dbReference type="PANTHER" id="PTHR43918">
    <property type="entry name" value="ACETYLCHOLINESTERASE"/>
    <property type="match status" value="1"/>
</dbReference>
<evidence type="ECO:0000256" key="1">
    <source>
        <dbReference type="ARBA" id="ARBA00005964"/>
    </source>
</evidence>
<gene>
    <name evidence="6" type="ORF">BDW59DRAFT_179029</name>
</gene>
<organism evidence="6 7">
    <name type="scientific">Aspergillus cavernicola</name>
    <dbReference type="NCBI Taxonomy" id="176166"/>
    <lineage>
        <taxon>Eukaryota</taxon>
        <taxon>Fungi</taxon>
        <taxon>Dikarya</taxon>
        <taxon>Ascomycota</taxon>
        <taxon>Pezizomycotina</taxon>
        <taxon>Eurotiomycetes</taxon>
        <taxon>Eurotiomycetidae</taxon>
        <taxon>Eurotiales</taxon>
        <taxon>Aspergillaceae</taxon>
        <taxon>Aspergillus</taxon>
        <taxon>Aspergillus subgen. Nidulantes</taxon>
    </lineage>
</organism>
<dbReference type="InterPro" id="IPR002018">
    <property type="entry name" value="CarbesteraseB"/>
</dbReference>
<accession>A0ABR4IJ41</accession>
<dbReference type="Pfam" id="PF00135">
    <property type="entry name" value="COesterase"/>
    <property type="match status" value="1"/>
</dbReference>
<dbReference type="Gene3D" id="3.40.50.1820">
    <property type="entry name" value="alpha/beta hydrolase"/>
    <property type="match status" value="1"/>
</dbReference>
<keyword evidence="2" id="KW-0378">Hydrolase</keyword>
<proteinExistence type="inferred from homology"/>
<dbReference type="InterPro" id="IPR029058">
    <property type="entry name" value="AB_hydrolase_fold"/>
</dbReference>
<evidence type="ECO:0000259" key="5">
    <source>
        <dbReference type="Pfam" id="PF00135"/>
    </source>
</evidence>
<evidence type="ECO:0000313" key="7">
    <source>
        <dbReference type="Proteomes" id="UP001610335"/>
    </source>
</evidence>
<name>A0ABR4IJ41_9EURO</name>
<keyword evidence="3" id="KW-1015">Disulfide bond</keyword>
<comment type="caution">
    <text evidence="6">The sequence shown here is derived from an EMBL/GenBank/DDBJ whole genome shotgun (WGS) entry which is preliminary data.</text>
</comment>
<dbReference type="Proteomes" id="UP001610335">
    <property type="component" value="Unassembled WGS sequence"/>
</dbReference>
<evidence type="ECO:0000313" key="6">
    <source>
        <dbReference type="EMBL" id="KAL2827756.1"/>
    </source>
</evidence>
<dbReference type="EMBL" id="JBFXLS010000023">
    <property type="protein sequence ID" value="KAL2827756.1"/>
    <property type="molecule type" value="Genomic_DNA"/>
</dbReference>
<dbReference type="SUPFAM" id="SSF53474">
    <property type="entry name" value="alpha/beta-Hydrolases"/>
    <property type="match status" value="1"/>
</dbReference>
<evidence type="ECO:0000256" key="4">
    <source>
        <dbReference type="SAM" id="SignalP"/>
    </source>
</evidence>
<evidence type="ECO:0000256" key="2">
    <source>
        <dbReference type="ARBA" id="ARBA00022801"/>
    </source>
</evidence>
<comment type="similarity">
    <text evidence="1">Belongs to the type-B carboxylesterase/lipase family.</text>
</comment>
<keyword evidence="4" id="KW-0732">Signal</keyword>
<dbReference type="PRINTS" id="PR00878">
    <property type="entry name" value="CHOLNESTRASE"/>
</dbReference>
<evidence type="ECO:0000256" key="3">
    <source>
        <dbReference type="ARBA" id="ARBA00023157"/>
    </source>
</evidence>
<dbReference type="InterPro" id="IPR000997">
    <property type="entry name" value="Cholinesterase"/>
</dbReference>
<sequence>MLLLLSFAAAVAAAACTPTYNSRPTAIIDSGAIVGTTTKVAVPSATMTVNKYLGIPYAEEPERFRLPKPVAPWIEFFDASDYGKACYQQISNSTAIYYEGANLGVVPNGESEDCLNLNVYTPATASAGSKPVIVWIHGGSWRNGAGSLPLYDGSSFVANQDIVLVSINYRTNVFGFVGDENVPVTERNLALHDSRLALEWVVRNIAGLGGDPSKITLMGESSGAQTIDTILTAPPAGQPQFRAAILTSSQIAVPSTLHSSDAYVEAWAALTELAGCPAHSTFECLQEYPAQELVDLANANNLSYPGFTDGGVTWADTPRLDRLAGKTANVPVLIGTTYDEASTYTVGLNDTRAALEQIGIAEYADLILQAYPLGTPGILTETARINRIVSEFGLQCSAQVWANDTKNIGLPTWRFVYNASFPNTEYFPGAGAYHASELATVFGTYRQENATDFQHEVSRTMQKAYGDFAKNPYAGPGWAQAPTVGIFGNGITPYVSAEGKKALTTLPSSVVDVRCPLYYSLYDANSLGVAEEE</sequence>
<feature type="domain" description="Carboxylesterase type B" evidence="5">
    <location>
        <begin position="28"/>
        <end position="471"/>
    </location>
</feature>
<dbReference type="PANTHER" id="PTHR43918:SF4">
    <property type="entry name" value="CARBOXYLIC ESTER HYDROLASE"/>
    <property type="match status" value="1"/>
</dbReference>
<dbReference type="InterPro" id="IPR050654">
    <property type="entry name" value="AChE-related_enzymes"/>
</dbReference>
<reference evidence="6 7" key="1">
    <citation type="submission" date="2024-07" db="EMBL/GenBank/DDBJ databases">
        <title>Section-level genome sequencing and comparative genomics of Aspergillus sections Usti and Cavernicolus.</title>
        <authorList>
            <consortium name="Lawrence Berkeley National Laboratory"/>
            <person name="Nybo J.L."/>
            <person name="Vesth T.C."/>
            <person name="Theobald S."/>
            <person name="Frisvad J.C."/>
            <person name="Larsen T.O."/>
            <person name="Kjaerboelling I."/>
            <person name="Rothschild-Mancinelli K."/>
            <person name="Lyhne E.K."/>
            <person name="Kogle M.E."/>
            <person name="Barry K."/>
            <person name="Clum A."/>
            <person name="Na H."/>
            <person name="Ledsgaard L."/>
            <person name="Lin J."/>
            <person name="Lipzen A."/>
            <person name="Kuo A."/>
            <person name="Riley R."/>
            <person name="Mondo S."/>
            <person name="LaButti K."/>
            <person name="Haridas S."/>
            <person name="Pangalinan J."/>
            <person name="Salamov A.A."/>
            <person name="Simmons B.A."/>
            <person name="Magnuson J.K."/>
            <person name="Chen J."/>
            <person name="Drula E."/>
            <person name="Henrissat B."/>
            <person name="Wiebenga A."/>
            <person name="Lubbers R.J."/>
            <person name="Gomes A.C."/>
            <person name="Makela M.R."/>
            <person name="Stajich J."/>
            <person name="Grigoriev I.V."/>
            <person name="Mortensen U.H."/>
            <person name="De vries R.P."/>
            <person name="Baker S.E."/>
            <person name="Andersen M.R."/>
        </authorList>
    </citation>
    <scope>NUCLEOTIDE SEQUENCE [LARGE SCALE GENOMIC DNA]</scope>
    <source>
        <strain evidence="6 7">CBS 600.67</strain>
    </source>
</reference>